<proteinExistence type="predicted"/>
<comment type="caution">
    <text evidence="2">The sequence shown here is derived from an EMBL/GenBank/DDBJ whole genome shotgun (WGS) entry which is preliminary data.</text>
</comment>
<dbReference type="AlphaFoldDB" id="A0A4C1VNQ1"/>
<gene>
    <name evidence="2" type="ORF">EVAR_19171_1</name>
</gene>
<sequence length="246" mass="26418">MRAVRAAALHEVPGQGGSGAPLHRSTTRAHAHPAPGTASSGADAASDIYRCILASKVSHHGLADCGTDATRQLIVQNVATCAYAAPAEVRCATRERDVPGKPSYQVPNNRHKVNVRTMASIDRVLLSQVLGKRVDGGADFALQNLKFLYSFITQSLIHITHTDLSAEYSSKLPLASQRGSTFPFSCLEGVVVASRHDHPTAEPYSPNFLFQIAELERRALRDGSVRIGVSLTSSSLSPLRRPYLAP</sequence>
<accession>A0A4C1VNQ1</accession>
<name>A0A4C1VNQ1_EUMVA</name>
<keyword evidence="3" id="KW-1185">Reference proteome</keyword>
<evidence type="ECO:0000256" key="1">
    <source>
        <dbReference type="SAM" id="MobiDB-lite"/>
    </source>
</evidence>
<evidence type="ECO:0000313" key="2">
    <source>
        <dbReference type="EMBL" id="GBP40042.1"/>
    </source>
</evidence>
<reference evidence="2 3" key="1">
    <citation type="journal article" date="2019" name="Commun. Biol.">
        <title>The bagworm genome reveals a unique fibroin gene that provides high tensile strength.</title>
        <authorList>
            <person name="Kono N."/>
            <person name="Nakamura H."/>
            <person name="Ohtoshi R."/>
            <person name="Tomita M."/>
            <person name="Numata K."/>
            <person name="Arakawa K."/>
        </authorList>
    </citation>
    <scope>NUCLEOTIDE SEQUENCE [LARGE SCALE GENOMIC DNA]</scope>
</reference>
<dbReference type="Proteomes" id="UP000299102">
    <property type="component" value="Unassembled WGS sequence"/>
</dbReference>
<evidence type="ECO:0000313" key="3">
    <source>
        <dbReference type="Proteomes" id="UP000299102"/>
    </source>
</evidence>
<organism evidence="2 3">
    <name type="scientific">Eumeta variegata</name>
    <name type="common">Bagworm moth</name>
    <name type="synonym">Eumeta japonica</name>
    <dbReference type="NCBI Taxonomy" id="151549"/>
    <lineage>
        <taxon>Eukaryota</taxon>
        <taxon>Metazoa</taxon>
        <taxon>Ecdysozoa</taxon>
        <taxon>Arthropoda</taxon>
        <taxon>Hexapoda</taxon>
        <taxon>Insecta</taxon>
        <taxon>Pterygota</taxon>
        <taxon>Neoptera</taxon>
        <taxon>Endopterygota</taxon>
        <taxon>Lepidoptera</taxon>
        <taxon>Glossata</taxon>
        <taxon>Ditrysia</taxon>
        <taxon>Tineoidea</taxon>
        <taxon>Psychidae</taxon>
        <taxon>Oiketicinae</taxon>
        <taxon>Eumeta</taxon>
    </lineage>
</organism>
<feature type="region of interest" description="Disordered" evidence="1">
    <location>
        <begin position="1"/>
        <end position="40"/>
    </location>
</feature>
<protein>
    <submittedName>
        <fullName evidence="2">Uncharacterized protein</fullName>
    </submittedName>
</protein>
<dbReference type="EMBL" id="BGZK01000375">
    <property type="protein sequence ID" value="GBP40042.1"/>
    <property type="molecule type" value="Genomic_DNA"/>
</dbReference>